<dbReference type="InterPro" id="IPR019432">
    <property type="entry name" value="Acyltransferase_MbtK/IucB-like"/>
</dbReference>
<protein>
    <recommendedName>
        <fullName evidence="3">Lysine N-acyltransferase MbtK</fullName>
    </recommendedName>
    <alternativeName>
        <fullName evidence="5">Mycobactin synthase protein K</fullName>
    </alternativeName>
</protein>
<accession>A0ABU1INX8</accession>
<evidence type="ECO:0000256" key="4">
    <source>
        <dbReference type="ARBA" id="ARBA00023251"/>
    </source>
</evidence>
<proteinExistence type="predicted"/>
<evidence type="ECO:0000256" key="3">
    <source>
        <dbReference type="ARBA" id="ARBA00020586"/>
    </source>
</evidence>
<keyword evidence="8" id="KW-1185">Reference proteome</keyword>
<comment type="caution">
    <text evidence="7">The sequence shown here is derived from an EMBL/GenBank/DDBJ whole genome shotgun (WGS) entry which is preliminary data.</text>
</comment>
<dbReference type="PROSITE" id="PS51186">
    <property type="entry name" value="GNAT"/>
    <property type="match status" value="1"/>
</dbReference>
<reference evidence="7 8" key="1">
    <citation type="submission" date="2023-07" db="EMBL/GenBank/DDBJ databases">
        <title>Genomic Encyclopedia of Type Strains, Phase IV (KMG-IV): sequencing the most valuable type-strain genomes for metagenomic binning, comparative biology and taxonomic classification.</title>
        <authorList>
            <person name="Goeker M."/>
        </authorList>
    </citation>
    <scope>NUCLEOTIDE SEQUENCE [LARGE SCALE GENOMIC DNA]</scope>
    <source>
        <strain evidence="7 8">DSM 45903</strain>
    </source>
</reference>
<dbReference type="Pfam" id="PF13523">
    <property type="entry name" value="Acetyltransf_8"/>
    <property type="match status" value="1"/>
</dbReference>
<dbReference type="EMBL" id="JAVDQG010000005">
    <property type="protein sequence ID" value="MDR6226416.1"/>
    <property type="molecule type" value="Genomic_DNA"/>
</dbReference>
<dbReference type="Gene3D" id="3.40.630.30">
    <property type="match status" value="1"/>
</dbReference>
<evidence type="ECO:0000313" key="8">
    <source>
        <dbReference type="Proteomes" id="UP001185012"/>
    </source>
</evidence>
<gene>
    <name evidence="7" type="ORF">JOE21_002423</name>
</gene>
<dbReference type="PANTHER" id="PTHR31438">
    <property type="entry name" value="LYSINE N-ACYLTRANSFERASE C17G9.06C-RELATED"/>
    <property type="match status" value="1"/>
</dbReference>
<dbReference type="PANTHER" id="PTHR31438:SF1">
    <property type="entry name" value="LYSINE N-ACYLTRANSFERASE C17G9.06C-RELATED"/>
    <property type="match status" value="1"/>
</dbReference>
<evidence type="ECO:0000313" key="7">
    <source>
        <dbReference type="EMBL" id="MDR6226416.1"/>
    </source>
</evidence>
<dbReference type="InterPro" id="IPR016181">
    <property type="entry name" value="Acyl_CoA_acyltransferase"/>
</dbReference>
<comment type="function">
    <text evidence="1">Acyltransferase required for the direct transfer of medium- to long-chain fatty acyl moieties from a carrier protein (MbtL) on to the epsilon-amino group of lysine residue in the mycobactin core.</text>
</comment>
<evidence type="ECO:0000256" key="2">
    <source>
        <dbReference type="ARBA" id="ARBA00004924"/>
    </source>
</evidence>
<dbReference type="RefSeq" id="WP_309866267.1">
    <property type="nucleotide sequence ID" value="NZ_JAVDQG010000005.1"/>
</dbReference>
<dbReference type="Proteomes" id="UP001185012">
    <property type="component" value="Unassembled WGS sequence"/>
</dbReference>
<dbReference type="SMART" id="SM01006">
    <property type="entry name" value="AlcB"/>
    <property type="match status" value="1"/>
</dbReference>
<dbReference type="InterPro" id="IPR000182">
    <property type="entry name" value="GNAT_dom"/>
</dbReference>
<name>A0ABU1INX8_9BACL</name>
<comment type="pathway">
    <text evidence="2">Siderophore biosynthesis.</text>
</comment>
<feature type="domain" description="N-acetyltransferase" evidence="6">
    <location>
        <begin position="25"/>
        <end position="188"/>
    </location>
</feature>
<evidence type="ECO:0000256" key="5">
    <source>
        <dbReference type="ARBA" id="ARBA00031122"/>
    </source>
</evidence>
<organism evidence="7 8">
    <name type="scientific">Desmospora profundinema</name>
    <dbReference type="NCBI Taxonomy" id="1571184"/>
    <lineage>
        <taxon>Bacteria</taxon>
        <taxon>Bacillati</taxon>
        <taxon>Bacillota</taxon>
        <taxon>Bacilli</taxon>
        <taxon>Bacillales</taxon>
        <taxon>Thermoactinomycetaceae</taxon>
        <taxon>Desmospora</taxon>
    </lineage>
</organism>
<keyword evidence="4" id="KW-0046">Antibiotic resistance</keyword>
<evidence type="ECO:0000259" key="6">
    <source>
        <dbReference type="PROSITE" id="PS51186"/>
    </source>
</evidence>
<evidence type="ECO:0000256" key="1">
    <source>
        <dbReference type="ARBA" id="ARBA00003818"/>
    </source>
</evidence>
<dbReference type="SUPFAM" id="SSF55729">
    <property type="entry name" value="Acyl-CoA N-acyltransferases (Nat)"/>
    <property type="match status" value="1"/>
</dbReference>
<sequence length="197" mass="22995">MKSGIPDQQKTEGFERFHPVIGKRIAFRPVELERDVKQLHHWMHQPHVIPFWNLNIPLDRYRKHLESFLADSHQALHIGFLDGVSMSYWETYWAKDDILGRHYDAHPDDQGIHLLIGPPSYIGKGYALPLLQTMTGWLFEHQATQKVVAEPDIRNDKMIHIFEKCGFRFQQEIQLPDKQAALMFCTRDTFVGSDFSG</sequence>